<name>A0A9X8DUL3_APHAT</name>
<dbReference type="EMBL" id="QUTI01030342">
    <property type="protein sequence ID" value="RLO03711.1"/>
    <property type="molecule type" value="Genomic_DNA"/>
</dbReference>
<dbReference type="Proteomes" id="UP000275652">
    <property type="component" value="Unassembled WGS sequence"/>
</dbReference>
<organism evidence="1 2">
    <name type="scientific">Aphanomyces astaci</name>
    <name type="common">Crayfish plague agent</name>
    <dbReference type="NCBI Taxonomy" id="112090"/>
    <lineage>
        <taxon>Eukaryota</taxon>
        <taxon>Sar</taxon>
        <taxon>Stramenopiles</taxon>
        <taxon>Oomycota</taxon>
        <taxon>Saprolegniomycetes</taxon>
        <taxon>Saprolegniales</taxon>
        <taxon>Verrucalvaceae</taxon>
        <taxon>Aphanomyces</taxon>
    </lineage>
</organism>
<reference evidence="1 2" key="1">
    <citation type="journal article" date="2018" name="J. Invertebr. Pathol.">
        <title>New genotyping method for the causative agent of crayfish plague (Aphanomyces astaci) based on whole genome data.</title>
        <authorList>
            <person name="Minardi D."/>
            <person name="Studholme D.J."/>
            <person name="van der Giezen M."/>
            <person name="Pretto T."/>
            <person name="Oidtmann B."/>
        </authorList>
    </citation>
    <scope>NUCLEOTIDE SEQUENCE [LARGE SCALE GENOMIC DNA]</scope>
    <source>
        <strain evidence="1 2">KB13</strain>
    </source>
</reference>
<accession>A0A9X8DUL3</accession>
<sequence length="84" mass="8870">MKRDQLFVLGDRVVFGGEVAVVVRGGVEGALVEVGTAEVVRGDVEGVALDGAGLDPHVLLMYTSAQFQNCSWPLMSTPGLFHPT</sequence>
<comment type="caution">
    <text evidence="1">The sequence shown here is derived from an EMBL/GenBank/DDBJ whole genome shotgun (WGS) entry which is preliminary data.</text>
</comment>
<protein>
    <submittedName>
        <fullName evidence="1">Uncharacterized protein</fullName>
    </submittedName>
</protein>
<evidence type="ECO:0000313" key="2">
    <source>
        <dbReference type="Proteomes" id="UP000275652"/>
    </source>
</evidence>
<evidence type="ECO:0000313" key="1">
    <source>
        <dbReference type="EMBL" id="RLO03711.1"/>
    </source>
</evidence>
<gene>
    <name evidence="1" type="ORF">DYB28_001257</name>
</gene>
<proteinExistence type="predicted"/>
<dbReference type="AlphaFoldDB" id="A0A9X8DUL3"/>